<name>A0A1G7BX94_9PROT</name>
<dbReference type="InterPro" id="IPR047937">
    <property type="entry name" value="Eex_IncN-like"/>
</dbReference>
<dbReference type="EMBL" id="FMZX01000027">
    <property type="protein sequence ID" value="SDE31026.1"/>
    <property type="molecule type" value="Genomic_DNA"/>
</dbReference>
<evidence type="ECO:0000313" key="2">
    <source>
        <dbReference type="EMBL" id="SDE31026.1"/>
    </source>
</evidence>
<reference evidence="2 3" key="1">
    <citation type="submission" date="2016-10" db="EMBL/GenBank/DDBJ databases">
        <authorList>
            <person name="de Groot N.N."/>
        </authorList>
    </citation>
    <scope>NUCLEOTIDE SEQUENCE [LARGE SCALE GENOMIC DNA]</scope>
    <source>
        <strain evidence="2 3">CPCC 100156</strain>
    </source>
</reference>
<dbReference type="NCBIfam" id="NF033894">
    <property type="entry name" value="Eex_IncN"/>
    <property type="match status" value="1"/>
</dbReference>
<dbReference type="RefSeq" id="WP_176849795.1">
    <property type="nucleotide sequence ID" value="NZ_FMZX01000027.1"/>
</dbReference>
<gene>
    <name evidence="2" type="ORF">SAMN04487779_102740</name>
</gene>
<protein>
    <submittedName>
        <fullName evidence="2">Uncharacterized protein</fullName>
    </submittedName>
</protein>
<accession>A0A1G7BX94</accession>
<sequence>MQRELRYLSLFLLLAASVASAAAGEEVRGVEWYRQHPTERAAVTRRCVDNPGQLERTADCINAERASLAAKADAMAGTGSGLGRTPARRGGGLESTSPEVLAANPEARRMILGLCARMTAEQQAAYGLCEPARRSLGPARRT</sequence>
<evidence type="ECO:0000313" key="3">
    <source>
        <dbReference type="Proteomes" id="UP000198925"/>
    </source>
</evidence>
<organism evidence="2 3">
    <name type="scientific">Belnapia rosea</name>
    <dbReference type="NCBI Taxonomy" id="938405"/>
    <lineage>
        <taxon>Bacteria</taxon>
        <taxon>Pseudomonadati</taxon>
        <taxon>Pseudomonadota</taxon>
        <taxon>Alphaproteobacteria</taxon>
        <taxon>Acetobacterales</taxon>
        <taxon>Roseomonadaceae</taxon>
        <taxon>Belnapia</taxon>
    </lineage>
</organism>
<feature type="region of interest" description="Disordered" evidence="1">
    <location>
        <begin position="75"/>
        <end position="99"/>
    </location>
</feature>
<dbReference type="AlphaFoldDB" id="A0A1G7BX94"/>
<proteinExistence type="predicted"/>
<dbReference type="Proteomes" id="UP000198925">
    <property type="component" value="Unassembled WGS sequence"/>
</dbReference>
<evidence type="ECO:0000256" key="1">
    <source>
        <dbReference type="SAM" id="MobiDB-lite"/>
    </source>
</evidence>
<keyword evidence="3" id="KW-1185">Reference proteome</keyword>